<keyword evidence="2" id="KW-1185">Reference proteome</keyword>
<protein>
    <submittedName>
        <fullName evidence="1">Uncharacterized protein</fullName>
    </submittedName>
</protein>
<accession>A0ACC2B2K9</accession>
<evidence type="ECO:0000313" key="2">
    <source>
        <dbReference type="Proteomes" id="UP001162992"/>
    </source>
</evidence>
<reference evidence="2" key="1">
    <citation type="journal article" date="2024" name="Proc. Natl. Acad. Sci. U.S.A.">
        <title>Extraordinary preservation of gene collinearity over three hundred million years revealed in homosporous lycophytes.</title>
        <authorList>
            <person name="Li C."/>
            <person name="Wickell D."/>
            <person name="Kuo L.Y."/>
            <person name="Chen X."/>
            <person name="Nie B."/>
            <person name="Liao X."/>
            <person name="Peng D."/>
            <person name="Ji J."/>
            <person name="Jenkins J."/>
            <person name="Williams M."/>
            <person name="Shu S."/>
            <person name="Plott C."/>
            <person name="Barry K."/>
            <person name="Rajasekar S."/>
            <person name="Grimwood J."/>
            <person name="Han X."/>
            <person name="Sun S."/>
            <person name="Hou Z."/>
            <person name="He W."/>
            <person name="Dai G."/>
            <person name="Sun C."/>
            <person name="Schmutz J."/>
            <person name="Leebens-Mack J.H."/>
            <person name="Li F.W."/>
            <person name="Wang L."/>
        </authorList>
    </citation>
    <scope>NUCLEOTIDE SEQUENCE [LARGE SCALE GENOMIC DNA]</scope>
    <source>
        <strain evidence="2">cv. PW_Plant_1</strain>
    </source>
</reference>
<evidence type="ECO:0000313" key="1">
    <source>
        <dbReference type="EMBL" id="KAJ7523996.1"/>
    </source>
</evidence>
<comment type="caution">
    <text evidence="1">The sequence shown here is derived from an EMBL/GenBank/DDBJ whole genome shotgun (WGS) entry which is preliminary data.</text>
</comment>
<sequence>MLTVGSTYKEAVATNDTPQAATPTLRSGLNRRNKFNKAVAYDKENQVEARRSSLEHAEVLAPSARLSTSKESQTEGRRGVLEPAEHSANVNELLDTKENALVWKRTQNKVLPSTVLRDKSSEPMLMKNSSVKHKQTVASRSGLFKSRQRSKFEKIRVLFFGATVLLFIVTFLGTTIWNWKKPRELLLPSPPTFNHLRELQAITNTSTRWIQTQLELLDMKLNTEVEAVKKDMENKLRIQILKLETTLNNFRTRIDSMTSAVAKLTDEGILSRQDGADLIISAVNERASDNRDTNLSLDDLRAVARQIVRLELEKHAADGIGRVDYALASGGGKVIGHSEPYVHGRRMNLKSWLGFGFSHSHGSFQLHPMANKVLEPSFGEPGHCLPLRGDNVYVQILLRTAIFPEAVTLEHVSQRVAYDIKSAPKHFLVFGWLQKEVEQAAKILLGEFSYELQKENIQTFHVPKELTSQLVNAIMLHVLSNHGSPSHTCLYRVRVHGFEPLPVLSSIV</sequence>
<dbReference type="EMBL" id="CM055109">
    <property type="protein sequence ID" value="KAJ7523996.1"/>
    <property type="molecule type" value="Genomic_DNA"/>
</dbReference>
<name>A0ACC2B2K9_DIPCM</name>
<organism evidence="1 2">
    <name type="scientific">Diphasiastrum complanatum</name>
    <name type="common">Issler's clubmoss</name>
    <name type="synonym">Lycopodium complanatum</name>
    <dbReference type="NCBI Taxonomy" id="34168"/>
    <lineage>
        <taxon>Eukaryota</taxon>
        <taxon>Viridiplantae</taxon>
        <taxon>Streptophyta</taxon>
        <taxon>Embryophyta</taxon>
        <taxon>Tracheophyta</taxon>
        <taxon>Lycopodiopsida</taxon>
        <taxon>Lycopodiales</taxon>
        <taxon>Lycopodiaceae</taxon>
        <taxon>Lycopodioideae</taxon>
        <taxon>Diphasiastrum</taxon>
    </lineage>
</organism>
<proteinExistence type="predicted"/>
<dbReference type="Proteomes" id="UP001162992">
    <property type="component" value="Chromosome 18"/>
</dbReference>
<gene>
    <name evidence="1" type="ORF">O6H91_18G072200</name>
</gene>